<dbReference type="RefSeq" id="WP_017840425.1">
    <property type="nucleotide sequence ID" value="NZ_CP035467.1"/>
</dbReference>
<dbReference type="EC" id="3.2.2.n1" evidence="3"/>
<dbReference type="STRING" id="675511.GCA_000341735_01879"/>
<accession>A0A4P9UMM8</accession>
<dbReference type="GO" id="GO:0009691">
    <property type="term" value="P:cytokinin biosynthetic process"/>
    <property type="evidence" value="ECO:0007669"/>
    <property type="project" value="UniProtKB-UniRule"/>
</dbReference>
<sequence length="193" mass="21141">MKRICVYCGSRSGKRPEYTLAAHLLAKELALRSIGLVYGGAHIGVMGQLADAVLAQNGEVIGVIPQNLVDKEVAHYGLTDLKIVGSMHERKALMADLADGFIALPGGLGTLEELFEILTWAQLGLHRKPCGLLNIDGYYDGLVSFLDHAVDEQFVKPVDRSMLLIEKHPKQLLDAFSTYRAPSVEQWLGREAT</sequence>
<dbReference type="AlphaFoldDB" id="A0A4P9UMM8"/>
<dbReference type="NCBIfam" id="TIGR00730">
    <property type="entry name" value="Rossman fold protein, TIGR00730 family"/>
    <property type="match status" value="1"/>
</dbReference>
<dbReference type="Gene3D" id="3.40.50.450">
    <property type="match status" value="1"/>
</dbReference>
<comment type="catalytic activity">
    <reaction evidence="1">
        <text>AMP + H2O = D-ribose 5-phosphate + adenine</text>
        <dbReference type="Rhea" id="RHEA:20129"/>
        <dbReference type="ChEBI" id="CHEBI:15377"/>
        <dbReference type="ChEBI" id="CHEBI:16708"/>
        <dbReference type="ChEBI" id="CHEBI:78346"/>
        <dbReference type="ChEBI" id="CHEBI:456215"/>
        <dbReference type="EC" id="3.2.2.4"/>
    </reaction>
</comment>
<evidence type="ECO:0000256" key="1">
    <source>
        <dbReference type="ARBA" id="ARBA00000274"/>
    </source>
</evidence>
<dbReference type="EMBL" id="CP035467">
    <property type="protein sequence ID" value="QCW81790.1"/>
    <property type="molecule type" value="Genomic_DNA"/>
</dbReference>
<dbReference type="Pfam" id="PF03641">
    <property type="entry name" value="Lysine_decarbox"/>
    <property type="match status" value="1"/>
</dbReference>
<dbReference type="SUPFAM" id="SSF102405">
    <property type="entry name" value="MCP/YpsA-like"/>
    <property type="match status" value="1"/>
</dbReference>
<gene>
    <name evidence="4" type="ORF">EQU24_05660</name>
</gene>
<dbReference type="Proteomes" id="UP000305881">
    <property type="component" value="Chromosome"/>
</dbReference>
<dbReference type="GO" id="GO:0005829">
    <property type="term" value="C:cytosol"/>
    <property type="evidence" value="ECO:0007669"/>
    <property type="project" value="TreeGrafter"/>
</dbReference>
<dbReference type="GO" id="GO:0008714">
    <property type="term" value="F:AMP nucleosidase activity"/>
    <property type="evidence" value="ECO:0007669"/>
    <property type="project" value="UniProtKB-EC"/>
</dbReference>
<dbReference type="PANTHER" id="PTHR31223">
    <property type="entry name" value="LOG FAMILY PROTEIN YJL055W"/>
    <property type="match status" value="1"/>
</dbReference>
<keyword evidence="5" id="KW-1185">Reference proteome</keyword>
<name>A0A4P9UMM8_METBY</name>
<dbReference type="PANTHER" id="PTHR31223:SF70">
    <property type="entry name" value="LOG FAMILY PROTEIN YJL055W"/>
    <property type="match status" value="1"/>
</dbReference>
<dbReference type="OrthoDB" id="9801098at2"/>
<dbReference type="InterPro" id="IPR031100">
    <property type="entry name" value="LOG_fam"/>
</dbReference>
<keyword evidence="3" id="KW-0203">Cytokinin biosynthesis</keyword>
<organism evidence="4 5">
    <name type="scientific">Methylotuvimicrobium buryatense</name>
    <name type="common">Methylomicrobium buryatense</name>
    <dbReference type="NCBI Taxonomy" id="95641"/>
    <lineage>
        <taxon>Bacteria</taxon>
        <taxon>Pseudomonadati</taxon>
        <taxon>Pseudomonadota</taxon>
        <taxon>Gammaproteobacteria</taxon>
        <taxon>Methylococcales</taxon>
        <taxon>Methylococcaceae</taxon>
        <taxon>Methylotuvimicrobium</taxon>
    </lineage>
</organism>
<evidence type="ECO:0000313" key="5">
    <source>
        <dbReference type="Proteomes" id="UP000305881"/>
    </source>
</evidence>
<evidence type="ECO:0000313" key="4">
    <source>
        <dbReference type="EMBL" id="QCW81790.1"/>
    </source>
</evidence>
<evidence type="ECO:0000256" key="2">
    <source>
        <dbReference type="ARBA" id="ARBA00006763"/>
    </source>
</evidence>
<comment type="similarity">
    <text evidence="2 3">Belongs to the LOG family.</text>
</comment>
<dbReference type="InterPro" id="IPR005269">
    <property type="entry name" value="LOG"/>
</dbReference>
<dbReference type="KEGG" id="mbur:EQU24_05660"/>
<reference evidence="5" key="1">
    <citation type="journal article" date="2019" name="J. Bacteriol.">
        <title>A Mutagenic Screen Identifies a TonB-Dependent Receptor Required for the Lanthanide Metal Switch in the Type I Methanotroph 'Methylotuvimicrobium buryatense' 5GB1C.</title>
        <authorList>
            <person name="Groom J.D."/>
            <person name="Ford S.M."/>
            <person name="Pesesky M.W."/>
            <person name="Lidstrom M.E."/>
        </authorList>
    </citation>
    <scope>NUCLEOTIDE SEQUENCE [LARGE SCALE GENOMIC DNA]</scope>
    <source>
        <strain evidence="5">5GB1C</strain>
    </source>
</reference>
<protein>
    <recommendedName>
        <fullName evidence="3">Cytokinin riboside 5'-monophosphate phosphoribohydrolase</fullName>
        <ecNumber evidence="3">3.2.2.n1</ecNumber>
    </recommendedName>
</protein>
<keyword evidence="3" id="KW-0378">Hydrolase</keyword>
<evidence type="ECO:0000256" key="3">
    <source>
        <dbReference type="RuleBase" id="RU363015"/>
    </source>
</evidence>
<proteinExistence type="inferred from homology"/>